<dbReference type="InterPro" id="IPR000182">
    <property type="entry name" value="GNAT_dom"/>
</dbReference>
<dbReference type="SUPFAM" id="SSF55729">
    <property type="entry name" value="Acyl-CoA N-acyltransferases (Nat)"/>
    <property type="match status" value="1"/>
</dbReference>
<dbReference type="InterPro" id="IPR016181">
    <property type="entry name" value="Acyl_CoA_acyltransferase"/>
</dbReference>
<evidence type="ECO:0000256" key="2">
    <source>
        <dbReference type="ARBA" id="ARBA00023315"/>
    </source>
</evidence>
<keyword evidence="2 4" id="KW-0012">Acyltransferase</keyword>
<dbReference type="Proteomes" id="UP001595818">
    <property type="component" value="Unassembled WGS sequence"/>
</dbReference>
<dbReference type="InterPro" id="IPR050680">
    <property type="entry name" value="YpeA/RimI_acetyltransf"/>
</dbReference>
<evidence type="ECO:0000313" key="4">
    <source>
        <dbReference type="EMBL" id="MFC4873611.1"/>
    </source>
</evidence>
<keyword evidence="5" id="KW-1185">Reference proteome</keyword>
<dbReference type="RefSeq" id="WP_377066637.1">
    <property type="nucleotide sequence ID" value="NZ_JBHSJJ010000011.1"/>
</dbReference>
<dbReference type="PANTHER" id="PTHR43420">
    <property type="entry name" value="ACETYLTRANSFERASE"/>
    <property type="match status" value="1"/>
</dbReference>
<evidence type="ECO:0000256" key="1">
    <source>
        <dbReference type="ARBA" id="ARBA00022679"/>
    </source>
</evidence>
<dbReference type="PROSITE" id="PS51186">
    <property type="entry name" value="GNAT"/>
    <property type="match status" value="1"/>
</dbReference>
<dbReference type="Pfam" id="PF00583">
    <property type="entry name" value="Acetyltransf_1"/>
    <property type="match status" value="1"/>
</dbReference>
<gene>
    <name evidence="4" type="ORF">ACFPFU_18055</name>
</gene>
<accession>A0ABV9T569</accession>
<proteinExistence type="predicted"/>
<sequence length="238" mass="26373">MIRSLSFDSRLFGYAVGSVEVSSPQEFEAYLATGKPGDYDLVYVFSSVALGPNDKLFEAGVRASMVHENNDSGKKSSTSLPPPSGVMLNELGTSALDNEAQAEMNNLSLHCGHHSRFKKDPGFVCGEYNKLYGNWWRESLHKGYRMIMAKQRGHIVGMASCGIAETSAYIDLFSVLPDLRRQGIGRSLLNKVMSLAGDRKVGLSTQKENLAAMSFYEQAGFVIEKETWIYHWRPKSDA</sequence>
<dbReference type="PANTHER" id="PTHR43420:SF12">
    <property type="entry name" value="N-ACETYLTRANSFERASE DOMAIN-CONTAINING PROTEIN"/>
    <property type="match status" value="1"/>
</dbReference>
<keyword evidence="1 4" id="KW-0808">Transferase</keyword>
<organism evidence="4 5">
    <name type="scientific">Negadavirga shengliensis</name>
    <dbReference type="NCBI Taxonomy" id="1389218"/>
    <lineage>
        <taxon>Bacteria</taxon>
        <taxon>Pseudomonadati</taxon>
        <taxon>Bacteroidota</taxon>
        <taxon>Cytophagia</taxon>
        <taxon>Cytophagales</taxon>
        <taxon>Cyclobacteriaceae</taxon>
        <taxon>Negadavirga</taxon>
    </lineage>
</organism>
<name>A0ABV9T569_9BACT</name>
<dbReference type="EC" id="2.3.1.-" evidence="4"/>
<evidence type="ECO:0000259" key="3">
    <source>
        <dbReference type="PROSITE" id="PS51186"/>
    </source>
</evidence>
<dbReference type="Gene3D" id="3.40.630.30">
    <property type="match status" value="1"/>
</dbReference>
<dbReference type="GO" id="GO:0016746">
    <property type="term" value="F:acyltransferase activity"/>
    <property type="evidence" value="ECO:0007669"/>
    <property type="project" value="UniProtKB-KW"/>
</dbReference>
<evidence type="ECO:0000313" key="5">
    <source>
        <dbReference type="Proteomes" id="UP001595818"/>
    </source>
</evidence>
<reference evidence="5" key="1">
    <citation type="journal article" date="2019" name="Int. J. Syst. Evol. Microbiol.">
        <title>The Global Catalogue of Microorganisms (GCM) 10K type strain sequencing project: providing services to taxonomists for standard genome sequencing and annotation.</title>
        <authorList>
            <consortium name="The Broad Institute Genomics Platform"/>
            <consortium name="The Broad Institute Genome Sequencing Center for Infectious Disease"/>
            <person name="Wu L."/>
            <person name="Ma J."/>
        </authorList>
    </citation>
    <scope>NUCLEOTIDE SEQUENCE [LARGE SCALE GENOMIC DNA]</scope>
    <source>
        <strain evidence="5">CGMCC 4.7466</strain>
    </source>
</reference>
<protein>
    <submittedName>
        <fullName evidence="4">GNAT family N-acetyltransferase</fullName>
        <ecNumber evidence="4">2.3.1.-</ecNumber>
    </submittedName>
</protein>
<comment type="caution">
    <text evidence="4">The sequence shown here is derived from an EMBL/GenBank/DDBJ whole genome shotgun (WGS) entry which is preliminary data.</text>
</comment>
<feature type="domain" description="N-acetyltransferase" evidence="3">
    <location>
        <begin position="107"/>
        <end position="238"/>
    </location>
</feature>
<dbReference type="CDD" id="cd04301">
    <property type="entry name" value="NAT_SF"/>
    <property type="match status" value="1"/>
</dbReference>
<dbReference type="EMBL" id="JBHSJJ010000011">
    <property type="protein sequence ID" value="MFC4873611.1"/>
    <property type="molecule type" value="Genomic_DNA"/>
</dbReference>